<dbReference type="Gene3D" id="3.30.470.20">
    <property type="entry name" value="ATP-grasp fold, B domain"/>
    <property type="match status" value="1"/>
</dbReference>
<keyword evidence="3 5" id="KW-0658">Purine biosynthesis</keyword>
<dbReference type="InterPro" id="IPR011054">
    <property type="entry name" value="Rudment_hybrid_motif"/>
</dbReference>
<dbReference type="PANTHER" id="PTHR11609:SF5">
    <property type="entry name" value="PHOSPHORIBOSYLAMINOIMIDAZOLE CARBOXYLASE"/>
    <property type="match status" value="1"/>
</dbReference>
<proteinExistence type="inferred from homology"/>
<dbReference type="InterPro" id="IPR011761">
    <property type="entry name" value="ATP-grasp"/>
</dbReference>
<dbReference type="SUPFAM" id="SSF52440">
    <property type="entry name" value="PreATP-grasp domain"/>
    <property type="match status" value="1"/>
</dbReference>
<dbReference type="GO" id="GO:0006189">
    <property type="term" value="P:'de novo' IMP biosynthetic process"/>
    <property type="evidence" value="ECO:0007669"/>
    <property type="project" value="UniProtKB-UniRule"/>
</dbReference>
<dbReference type="GO" id="GO:0034028">
    <property type="term" value="F:5-(carboxyamino)imidazole ribonucleotide synthase activity"/>
    <property type="evidence" value="ECO:0007669"/>
    <property type="project" value="UniProtKB-UniRule"/>
</dbReference>
<comment type="catalytic activity">
    <reaction evidence="5 6">
        <text>5-amino-1-(5-phospho-beta-D-ribosyl)imidazole + hydrogencarbonate + ATP = 5-carboxyamino-1-(5-phospho-D-ribosyl)imidazole + ADP + phosphate + 2 H(+)</text>
        <dbReference type="Rhea" id="RHEA:19317"/>
        <dbReference type="ChEBI" id="CHEBI:15378"/>
        <dbReference type="ChEBI" id="CHEBI:17544"/>
        <dbReference type="ChEBI" id="CHEBI:30616"/>
        <dbReference type="ChEBI" id="CHEBI:43474"/>
        <dbReference type="ChEBI" id="CHEBI:58730"/>
        <dbReference type="ChEBI" id="CHEBI:137981"/>
        <dbReference type="ChEBI" id="CHEBI:456216"/>
        <dbReference type="EC" id="6.3.4.18"/>
    </reaction>
</comment>
<comment type="subunit">
    <text evidence="5 6">Homodimer.</text>
</comment>
<gene>
    <name evidence="5 6" type="primary">purK</name>
    <name evidence="8" type="ORF">B7Z01_05530</name>
</gene>
<reference evidence="8 9" key="1">
    <citation type="submission" date="2017-03" db="EMBL/GenBank/DDBJ databases">
        <title>Lifting the veil on microbial sulfur biogeochemistry in mining wastewaters.</title>
        <authorList>
            <person name="Kantor R.S."/>
            <person name="Colenbrander Nelson T."/>
            <person name="Marshall S."/>
            <person name="Bennett D."/>
            <person name="Apte S."/>
            <person name="Camacho D."/>
            <person name="Thomas B.C."/>
            <person name="Warren L.A."/>
            <person name="Banfield J.F."/>
        </authorList>
    </citation>
    <scope>NUCLEOTIDE SEQUENCE [LARGE SCALE GENOMIC DNA]</scope>
    <source>
        <strain evidence="8">32-69-9</strain>
    </source>
</reference>
<comment type="caution">
    <text evidence="5">Lacks conserved residue(s) required for the propagation of feature annotation.</text>
</comment>
<dbReference type="NCBIfam" id="NF004675">
    <property type="entry name" value="PRK06019.1-1"/>
    <property type="match status" value="1"/>
</dbReference>
<comment type="function">
    <text evidence="5">Catalyzes the ATP-dependent conversion of 5-aminoimidazole ribonucleotide (AIR) and HCO(3)(-) to N5-carboxyaminoimidazole ribonucleotide (N5-CAIR).</text>
</comment>
<dbReference type="InterPro" id="IPR054350">
    <property type="entry name" value="PurT/PurK_preATP-grasp"/>
</dbReference>
<sequence>MATPFAPLAPGSTIGILGGGQLGRMLSQAAGRLGFDVVILDPEDNSPAGRVSRGQIVAAYDDPTALNVFGRVCDVVTFEFENVPATSMERLAEAGALVAPGPVALAVTQDRVEEKTFLNGVGAATVAFAAIDSLDDLTAALDTLGTPSVLKTRREGYDGKGQVWIKSPRQAEAAFEAIEGRPAVLEARADFARELSIIAARGRDGAVAVYPLGENRHAGGVLRTTLAPAVVDARTERRARAIARAVMEGLEYVGVIGIELFDLGNGQLLVNEIAPRVHNTGHWTQDGCVCDQFEQHIRAVAGWPLGPTAAHARVEMQNLLGEEVEQWSKLAAKADARLHLYGKTEARPGRKMAHVNRVRPL</sequence>
<dbReference type="GO" id="GO:0046872">
    <property type="term" value="F:metal ion binding"/>
    <property type="evidence" value="ECO:0007669"/>
    <property type="project" value="InterPro"/>
</dbReference>
<dbReference type="UniPathway" id="UPA00074">
    <property type="reaction ID" value="UER00942"/>
</dbReference>
<dbReference type="InterPro" id="IPR003135">
    <property type="entry name" value="ATP-grasp_carboxylate-amine"/>
</dbReference>
<dbReference type="Pfam" id="PF02222">
    <property type="entry name" value="ATP-grasp"/>
    <property type="match status" value="1"/>
</dbReference>
<name>A0A258FRT8_9CAUL</name>
<dbReference type="GO" id="GO:0005829">
    <property type="term" value="C:cytosol"/>
    <property type="evidence" value="ECO:0007669"/>
    <property type="project" value="TreeGrafter"/>
</dbReference>
<feature type="binding site" evidence="5">
    <location>
        <position position="217"/>
    </location>
    <ligand>
        <name>ATP</name>
        <dbReference type="ChEBI" id="CHEBI:30616"/>
    </ligand>
</feature>
<comment type="caution">
    <text evidence="8">The sequence shown here is derived from an EMBL/GenBank/DDBJ whole genome shotgun (WGS) entry which is preliminary data.</text>
</comment>
<dbReference type="Gene3D" id="3.40.50.20">
    <property type="match status" value="1"/>
</dbReference>
<dbReference type="InterPro" id="IPR005875">
    <property type="entry name" value="PurK"/>
</dbReference>
<evidence type="ECO:0000256" key="1">
    <source>
        <dbReference type="ARBA" id="ARBA00022598"/>
    </source>
</evidence>
<dbReference type="Pfam" id="PF22660">
    <property type="entry name" value="RS_preATP-grasp-like"/>
    <property type="match status" value="1"/>
</dbReference>
<keyword evidence="4 5" id="KW-0067">ATP-binding</keyword>
<dbReference type="Proteomes" id="UP000215595">
    <property type="component" value="Unassembled WGS sequence"/>
</dbReference>
<dbReference type="InterPro" id="IPR013815">
    <property type="entry name" value="ATP_grasp_subdomain_1"/>
</dbReference>
<feature type="binding site" evidence="5">
    <location>
        <position position="194"/>
    </location>
    <ligand>
        <name>ATP</name>
        <dbReference type="ChEBI" id="CHEBI:30616"/>
    </ligand>
</feature>
<dbReference type="SUPFAM" id="SSF51246">
    <property type="entry name" value="Rudiment single hybrid motif"/>
    <property type="match status" value="1"/>
</dbReference>
<dbReference type="AlphaFoldDB" id="A0A258FRT8"/>
<protein>
    <recommendedName>
        <fullName evidence="5 6">N5-carboxyaminoimidazole ribonucleotide synthase</fullName>
        <shortName evidence="5 6">N5-CAIR synthase</shortName>
        <ecNumber evidence="5 6">6.3.4.18</ecNumber>
    </recommendedName>
    <alternativeName>
        <fullName evidence="5 6">5-(carboxyamino)imidazole ribonucleotide synthetase</fullName>
    </alternativeName>
</protein>
<dbReference type="PROSITE" id="PS50975">
    <property type="entry name" value="ATP_GRASP"/>
    <property type="match status" value="1"/>
</dbReference>
<dbReference type="InterPro" id="IPR040686">
    <property type="entry name" value="PurK_C"/>
</dbReference>
<feature type="binding site" evidence="5">
    <location>
        <position position="151"/>
    </location>
    <ligand>
        <name>ATP</name>
        <dbReference type="ChEBI" id="CHEBI:30616"/>
    </ligand>
</feature>
<evidence type="ECO:0000313" key="8">
    <source>
        <dbReference type="EMBL" id="OYX34623.1"/>
    </source>
</evidence>
<comment type="pathway">
    <text evidence="5 6">Purine metabolism; IMP biosynthesis via de novo pathway; 5-amino-1-(5-phospho-D-ribosyl)imidazole-4-carboxylate from 5-amino-1-(5-phospho-D-ribosyl)imidazole (N5-CAIR route): step 1/2.</text>
</comment>
<dbReference type="PANTHER" id="PTHR11609">
    <property type="entry name" value="PURINE BIOSYNTHESIS PROTEIN 6/7, PUR6/7"/>
    <property type="match status" value="1"/>
</dbReference>
<dbReference type="GO" id="GO:0004638">
    <property type="term" value="F:phosphoribosylaminoimidazole carboxylase activity"/>
    <property type="evidence" value="ECO:0007669"/>
    <property type="project" value="InterPro"/>
</dbReference>
<comment type="similarity">
    <text evidence="5 6">Belongs to the PurK/PurT family.</text>
</comment>
<evidence type="ECO:0000256" key="5">
    <source>
        <dbReference type="HAMAP-Rule" id="MF_01928"/>
    </source>
</evidence>
<evidence type="ECO:0000313" key="9">
    <source>
        <dbReference type="Proteomes" id="UP000215595"/>
    </source>
</evidence>
<keyword evidence="1 5" id="KW-0436">Ligase</keyword>
<dbReference type="GO" id="GO:0005524">
    <property type="term" value="F:ATP binding"/>
    <property type="evidence" value="ECO:0007669"/>
    <property type="project" value="UniProtKB-UniRule"/>
</dbReference>
<dbReference type="EMBL" id="NCEB01000008">
    <property type="protein sequence ID" value="OYX34623.1"/>
    <property type="molecule type" value="Genomic_DNA"/>
</dbReference>
<dbReference type="NCBIfam" id="NF004679">
    <property type="entry name" value="PRK06019.1-5"/>
    <property type="match status" value="1"/>
</dbReference>
<dbReference type="Pfam" id="PF17769">
    <property type="entry name" value="PurK_C"/>
    <property type="match status" value="1"/>
</dbReference>
<dbReference type="SUPFAM" id="SSF56059">
    <property type="entry name" value="Glutathione synthetase ATP-binding domain-like"/>
    <property type="match status" value="1"/>
</dbReference>
<dbReference type="NCBIfam" id="TIGR01161">
    <property type="entry name" value="purK"/>
    <property type="match status" value="1"/>
</dbReference>
<evidence type="ECO:0000256" key="4">
    <source>
        <dbReference type="ARBA" id="ARBA00022840"/>
    </source>
</evidence>
<evidence type="ECO:0000256" key="3">
    <source>
        <dbReference type="ARBA" id="ARBA00022755"/>
    </source>
</evidence>
<feature type="domain" description="ATP-grasp" evidence="7">
    <location>
        <begin position="115"/>
        <end position="301"/>
    </location>
</feature>
<feature type="binding site" evidence="5">
    <location>
        <position position="111"/>
    </location>
    <ligand>
        <name>ATP</name>
        <dbReference type="ChEBI" id="CHEBI:30616"/>
    </ligand>
</feature>
<dbReference type="InterPro" id="IPR016185">
    <property type="entry name" value="PreATP-grasp_dom_sf"/>
</dbReference>
<evidence type="ECO:0000256" key="6">
    <source>
        <dbReference type="RuleBase" id="RU361200"/>
    </source>
</evidence>
<evidence type="ECO:0000259" key="7">
    <source>
        <dbReference type="PROSITE" id="PS50975"/>
    </source>
</evidence>
<dbReference type="HAMAP" id="MF_01928">
    <property type="entry name" value="PurK"/>
    <property type="match status" value="1"/>
</dbReference>
<accession>A0A258FRT8</accession>
<dbReference type="Gene3D" id="3.30.1490.20">
    <property type="entry name" value="ATP-grasp fold, A domain"/>
    <property type="match status" value="1"/>
</dbReference>
<feature type="binding site" evidence="5">
    <location>
        <begin position="271"/>
        <end position="272"/>
    </location>
    <ligand>
        <name>ATP</name>
        <dbReference type="ChEBI" id="CHEBI:30616"/>
    </ligand>
</feature>
<organism evidence="8 9">
    <name type="scientific">Brevundimonas subvibrioides</name>
    <dbReference type="NCBI Taxonomy" id="74313"/>
    <lineage>
        <taxon>Bacteria</taxon>
        <taxon>Pseudomonadati</taxon>
        <taxon>Pseudomonadota</taxon>
        <taxon>Alphaproteobacteria</taxon>
        <taxon>Caulobacterales</taxon>
        <taxon>Caulobacteraceae</taxon>
        <taxon>Brevundimonas</taxon>
    </lineage>
</organism>
<dbReference type="EC" id="6.3.4.18" evidence="5 6"/>
<comment type="function">
    <text evidence="6">Catalyzes the ATP-dependent conversion of 5-aminoimidazole ribonucleotide (AIR) and HCO(3)- to N5-carboxyaminoimidazole ribonucleotide (N5-CAIR).</text>
</comment>
<evidence type="ECO:0000256" key="2">
    <source>
        <dbReference type="ARBA" id="ARBA00022741"/>
    </source>
</evidence>
<dbReference type="FunFam" id="3.30.1490.20:FF:000015">
    <property type="entry name" value="N5-carboxyaminoimidazole ribonucleotide synthase"/>
    <property type="match status" value="1"/>
</dbReference>
<keyword evidence="2 5" id="KW-0547">Nucleotide-binding</keyword>
<dbReference type="NCBIfam" id="NF004676">
    <property type="entry name" value="PRK06019.1-2"/>
    <property type="match status" value="1"/>
</dbReference>
<feature type="binding site" evidence="5">
    <location>
        <begin position="156"/>
        <end position="162"/>
    </location>
    <ligand>
        <name>ATP</name>
        <dbReference type="ChEBI" id="CHEBI:30616"/>
    </ligand>
</feature>